<feature type="non-terminal residue" evidence="2">
    <location>
        <position position="74"/>
    </location>
</feature>
<proteinExistence type="predicted"/>
<reference evidence="2 3" key="1">
    <citation type="submission" date="2016-07" db="EMBL/GenBank/DDBJ databases">
        <title>Pervasive Adenine N6-methylation of Active Genes in Fungi.</title>
        <authorList>
            <consortium name="DOE Joint Genome Institute"/>
            <person name="Mondo S.J."/>
            <person name="Dannebaum R.O."/>
            <person name="Kuo R.C."/>
            <person name="Labutti K."/>
            <person name="Haridas S."/>
            <person name="Kuo A."/>
            <person name="Salamov A."/>
            <person name="Ahrendt S.R."/>
            <person name="Lipzen A."/>
            <person name="Sullivan W."/>
            <person name="Andreopoulos W.B."/>
            <person name="Clum A."/>
            <person name="Lindquist E."/>
            <person name="Daum C."/>
            <person name="Ramamoorthy G.K."/>
            <person name="Gryganskyi A."/>
            <person name="Culley D."/>
            <person name="Magnuson J.K."/>
            <person name="James T.Y."/>
            <person name="O'Malley M.A."/>
            <person name="Stajich J.E."/>
            <person name="Spatafora J.W."/>
            <person name="Visel A."/>
            <person name="Grigoriev I.V."/>
        </authorList>
    </citation>
    <scope>NUCLEOTIDE SEQUENCE [LARGE SCALE GENOMIC DNA]</scope>
    <source>
        <strain evidence="2 3">NRRL 3116</strain>
    </source>
</reference>
<dbReference type="SMART" id="SM00213">
    <property type="entry name" value="UBQ"/>
    <property type="match status" value="1"/>
</dbReference>
<sequence>RSDMMIYLQTLTGKTLNLPFRHAWTINDIKRIVQKQENISPDQQWLVYEGRYLEDEKTLQDYGIPPFSTLHLIV</sequence>
<evidence type="ECO:0000259" key="1">
    <source>
        <dbReference type="PROSITE" id="PS50053"/>
    </source>
</evidence>
<dbReference type="InParanoid" id="A0A1Y2GYB9"/>
<protein>
    <submittedName>
        <fullName evidence="2">Ubiquitin</fullName>
    </submittedName>
</protein>
<dbReference type="PANTHER" id="PTHR10666">
    <property type="entry name" value="UBIQUITIN"/>
    <property type="match status" value="1"/>
</dbReference>
<evidence type="ECO:0000313" key="3">
    <source>
        <dbReference type="Proteomes" id="UP000193648"/>
    </source>
</evidence>
<dbReference type="SUPFAM" id="SSF54236">
    <property type="entry name" value="Ubiquitin-like"/>
    <property type="match status" value="1"/>
</dbReference>
<dbReference type="Gene3D" id="3.10.20.90">
    <property type="entry name" value="Phosphatidylinositol 3-kinase Catalytic Subunit, Chain A, domain 1"/>
    <property type="match status" value="1"/>
</dbReference>
<organism evidence="2 3">
    <name type="scientific">Lobosporangium transversale</name>
    <dbReference type="NCBI Taxonomy" id="64571"/>
    <lineage>
        <taxon>Eukaryota</taxon>
        <taxon>Fungi</taxon>
        <taxon>Fungi incertae sedis</taxon>
        <taxon>Mucoromycota</taxon>
        <taxon>Mortierellomycotina</taxon>
        <taxon>Mortierellomycetes</taxon>
        <taxon>Mortierellales</taxon>
        <taxon>Mortierellaceae</taxon>
        <taxon>Lobosporangium</taxon>
    </lineage>
</organism>
<dbReference type="AlphaFoldDB" id="A0A1Y2GYB9"/>
<gene>
    <name evidence="2" type="ORF">BCR41DRAFT_282058</name>
</gene>
<dbReference type="GeneID" id="33562086"/>
<dbReference type="OrthoDB" id="2415687at2759"/>
<dbReference type="STRING" id="64571.A0A1Y2GYB9"/>
<name>A0A1Y2GYB9_9FUNG</name>
<keyword evidence="3" id="KW-1185">Reference proteome</keyword>
<dbReference type="InterPro" id="IPR019956">
    <property type="entry name" value="Ubiquitin_dom"/>
</dbReference>
<dbReference type="Proteomes" id="UP000193648">
    <property type="component" value="Unassembled WGS sequence"/>
</dbReference>
<dbReference type="EMBL" id="MCFF01000006">
    <property type="protein sequence ID" value="ORZ26804.1"/>
    <property type="molecule type" value="Genomic_DNA"/>
</dbReference>
<feature type="non-terminal residue" evidence="2">
    <location>
        <position position="1"/>
    </location>
</feature>
<accession>A0A1Y2GYB9</accession>
<feature type="domain" description="Ubiquitin-like" evidence="1">
    <location>
        <begin position="4"/>
        <end position="74"/>
    </location>
</feature>
<dbReference type="PROSITE" id="PS50053">
    <property type="entry name" value="UBIQUITIN_2"/>
    <property type="match status" value="1"/>
</dbReference>
<comment type="caution">
    <text evidence="2">The sequence shown here is derived from an EMBL/GenBank/DDBJ whole genome shotgun (WGS) entry which is preliminary data.</text>
</comment>
<dbReference type="PRINTS" id="PR00348">
    <property type="entry name" value="UBIQUITIN"/>
</dbReference>
<dbReference type="InterPro" id="IPR050158">
    <property type="entry name" value="Ubiquitin_ubiquitin-like"/>
</dbReference>
<dbReference type="InterPro" id="IPR029071">
    <property type="entry name" value="Ubiquitin-like_domsf"/>
</dbReference>
<dbReference type="InterPro" id="IPR000626">
    <property type="entry name" value="Ubiquitin-like_dom"/>
</dbReference>
<dbReference type="RefSeq" id="XP_021884567.1">
    <property type="nucleotide sequence ID" value="XM_022020242.1"/>
</dbReference>
<evidence type="ECO:0000313" key="2">
    <source>
        <dbReference type="EMBL" id="ORZ26804.1"/>
    </source>
</evidence>
<dbReference type="Pfam" id="PF00240">
    <property type="entry name" value="ubiquitin"/>
    <property type="match status" value="1"/>
</dbReference>